<dbReference type="Proteomes" id="UP000236928">
    <property type="component" value="Unassembled WGS sequence"/>
</dbReference>
<evidence type="ECO:0000313" key="4">
    <source>
        <dbReference type="Proteomes" id="UP000236928"/>
    </source>
</evidence>
<dbReference type="AlphaFoldDB" id="A0A2P4Z420"/>
<dbReference type="EMBL" id="JIBK01000048">
    <property type="protein sequence ID" value="POM84814.1"/>
    <property type="molecule type" value="Genomic_DNA"/>
</dbReference>
<dbReference type="VEuPathDB" id="CryptoDB:CmeUKMEL1_14275"/>
<feature type="signal peptide" evidence="2">
    <location>
        <begin position="1"/>
        <end position="18"/>
    </location>
</feature>
<sequence length="556" mass="64025">MRDTLFLILPLVIVTIYCYNYIESASVADSTQKFGISIDEQGKTSEVTASELNSADSTPKKDKNKNYVDDDKLLDGRKSTWNRFITLITDNVKPGENWEGILSTKSNEYFGCDSPQHIFCSDHYECEVICDGYFIPKSAVPVHLPTEAKPDKITDYIKRTFDLNLSDINKLSNFPRVKHYRKSLVALPSEPYQRVMTFAIEQCMIPSIWYLELIHCMYLGMAPKFFGMVFSYSLQDIVGAALMSVGYKDERFIMENCFHAVSLVVDDYISPHYREICVAVQGCLKSKHFERYFSKQKKEFETRIASSYSHIPEKLGFLKPMEFYRYAVLLSISLIKDKSVDIKVYPERNFLPIRIALASLAYYAMSTNQNWVFESEKKVLVFFTKTILNMLFEISFVSIPGCVKKLTKFSHEANVVKEIIFELFCKEIFSAGFVVDATNESNADPNLHSMAVMPQRIAHPSYSSFIPDLTNDVKYSEDESWIHALIEVSKPEFVRPGRVQKVFKSKTLMRTFRKDHYNSGIGPSSMDPSLRRIKTGKVTRFGFRNFTNKLTKRRSK</sequence>
<gene>
    <name evidence="3" type="ORF">CmeUKMEL1_14275</name>
</gene>
<comment type="caution">
    <text evidence="3">The sequence shown here is derived from an EMBL/GenBank/DDBJ whole genome shotgun (WGS) entry which is preliminary data.</text>
</comment>
<feature type="region of interest" description="Disordered" evidence="1">
    <location>
        <begin position="47"/>
        <end position="66"/>
    </location>
</feature>
<keyword evidence="4" id="KW-1185">Reference proteome</keyword>
<dbReference type="OrthoDB" id="337371at2759"/>
<evidence type="ECO:0000256" key="2">
    <source>
        <dbReference type="SAM" id="SignalP"/>
    </source>
</evidence>
<feature type="chain" id="PRO_5015146182" description="Integral membrane protein" evidence="2">
    <location>
        <begin position="19"/>
        <end position="556"/>
    </location>
</feature>
<evidence type="ECO:0000313" key="3">
    <source>
        <dbReference type="EMBL" id="POM84814.1"/>
    </source>
</evidence>
<accession>A0A2P4Z420</accession>
<keyword evidence="2" id="KW-0732">Signal</keyword>
<protein>
    <recommendedName>
        <fullName evidence="5">Integral membrane protein</fullName>
    </recommendedName>
</protein>
<reference evidence="3 4" key="1">
    <citation type="submission" date="2014-04" db="EMBL/GenBank/DDBJ databases">
        <title>Comparative Genomics of Cryptosporidium Species.</title>
        <authorList>
            <person name="Silva J.C."/>
            <person name="Su Q."/>
            <person name="Chalmers R."/>
            <person name="Chibucos M.C."/>
            <person name="Elwin K."/>
            <person name="Godinez A."/>
            <person name="Guo F."/>
            <person name="Huynh K."/>
            <person name="Orvis J."/>
            <person name="Ott S."/>
            <person name="Sadzewicz L."/>
            <person name="Sengamalay N."/>
            <person name="Shetty A."/>
            <person name="Sun M."/>
            <person name="Tallon L."/>
            <person name="Xiao L."/>
            <person name="Zhang H."/>
            <person name="Fraser C.M."/>
            <person name="Zhu G."/>
            <person name="Kissinger J."/>
            <person name="Widmer G."/>
        </authorList>
    </citation>
    <scope>NUCLEOTIDE SEQUENCE [LARGE SCALE GENOMIC DNA]</scope>
    <source>
        <strain evidence="3 4">UKMEL1</strain>
    </source>
</reference>
<name>A0A2P4Z420_9CRYT</name>
<evidence type="ECO:0000256" key="1">
    <source>
        <dbReference type="SAM" id="MobiDB-lite"/>
    </source>
</evidence>
<evidence type="ECO:0008006" key="5">
    <source>
        <dbReference type="Google" id="ProtNLM"/>
    </source>
</evidence>
<organism evidence="3 4">
    <name type="scientific">Cryptosporidium meleagridis</name>
    <dbReference type="NCBI Taxonomy" id="93969"/>
    <lineage>
        <taxon>Eukaryota</taxon>
        <taxon>Sar</taxon>
        <taxon>Alveolata</taxon>
        <taxon>Apicomplexa</taxon>
        <taxon>Conoidasida</taxon>
        <taxon>Coccidia</taxon>
        <taxon>Eucoccidiorida</taxon>
        <taxon>Eimeriorina</taxon>
        <taxon>Cryptosporidiidae</taxon>
        <taxon>Cryptosporidium</taxon>
    </lineage>
</organism>
<proteinExistence type="predicted"/>
<feature type="compositionally biased region" description="Polar residues" evidence="1">
    <location>
        <begin position="47"/>
        <end position="57"/>
    </location>
</feature>